<gene>
    <name evidence="9" type="ORF">SAMN05216212_2419</name>
</gene>
<dbReference type="SMART" id="SM01400">
    <property type="entry name" value="Pribosyltran_N"/>
    <property type="match status" value="1"/>
</dbReference>
<name>A0A1G9BZJ2_9GAMM</name>
<evidence type="ECO:0000256" key="2">
    <source>
        <dbReference type="ARBA" id="ARBA00022679"/>
    </source>
</evidence>
<dbReference type="PANTHER" id="PTHR10210:SF32">
    <property type="entry name" value="RIBOSE-PHOSPHATE PYROPHOSPHOKINASE 2"/>
    <property type="match status" value="1"/>
</dbReference>
<evidence type="ECO:0000313" key="10">
    <source>
        <dbReference type="Proteomes" id="UP000199305"/>
    </source>
</evidence>
<comment type="catalytic activity">
    <reaction evidence="7">
        <text>D-ribose 5-phosphate + ATP = 5-phospho-alpha-D-ribose 1-diphosphate + AMP + H(+)</text>
        <dbReference type="Rhea" id="RHEA:15609"/>
        <dbReference type="ChEBI" id="CHEBI:15378"/>
        <dbReference type="ChEBI" id="CHEBI:30616"/>
        <dbReference type="ChEBI" id="CHEBI:58017"/>
        <dbReference type="ChEBI" id="CHEBI:78346"/>
        <dbReference type="ChEBI" id="CHEBI:456215"/>
        <dbReference type="EC" id="2.7.6.1"/>
    </reaction>
</comment>
<dbReference type="EMBL" id="FNFH01000004">
    <property type="protein sequence ID" value="SDK44773.1"/>
    <property type="molecule type" value="Genomic_DNA"/>
</dbReference>
<dbReference type="FunFam" id="3.40.50.2020:FF:000014">
    <property type="entry name" value="Ribose-phosphate pyrophosphokinase 1"/>
    <property type="match status" value="1"/>
</dbReference>
<dbReference type="NCBIfam" id="TIGR01251">
    <property type="entry name" value="ribP_PPkin"/>
    <property type="match status" value="1"/>
</dbReference>
<dbReference type="InterPro" id="IPR029057">
    <property type="entry name" value="PRTase-like"/>
</dbReference>
<keyword evidence="10" id="KW-1185">Reference proteome</keyword>
<evidence type="ECO:0000256" key="1">
    <source>
        <dbReference type="ARBA" id="ARBA00013247"/>
    </source>
</evidence>
<dbReference type="GO" id="GO:0000287">
    <property type="term" value="F:magnesium ion binding"/>
    <property type="evidence" value="ECO:0007669"/>
    <property type="project" value="InterPro"/>
</dbReference>
<evidence type="ECO:0000256" key="3">
    <source>
        <dbReference type="ARBA" id="ARBA00022727"/>
    </source>
</evidence>
<dbReference type="Proteomes" id="UP000199305">
    <property type="component" value="Unassembled WGS sequence"/>
</dbReference>
<evidence type="ECO:0000256" key="6">
    <source>
        <dbReference type="ARBA" id="ARBA00022840"/>
    </source>
</evidence>
<dbReference type="InterPro" id="IPR029099">
    <property type="entry name" value="Pribosyltran_N"/>
</dbReference>
<dbReference type="PANTHER" id="PTHR10210">
    <property type="entry name" value="RIBOSE-PHOSPHATE DIPHOSPHOKINASE FAMILY MEMBER"/>
    <property type="match status" value="1"/>
</dbReference>
<dbReference type="GO" id="GO:0005737">
    <property type="term" value="C:cytoplasm"/>
    <property type="evidence" value="ECO:0007669"/>
    <property type="project" value="TreeGrafter"/>
</dbReference>
<keyword evidence="5 9" id="KW-0418">Kinase</keyword>
<dbReference type="CDD" id="cd06223">
    <property type="entry name" value="PRTases_typeI"/>
    <property type="match status" value="1"/>
</dbReference>
<dbReference type="GO" id="GO:0004749">
    <property type="term" value="F:ribose phosphate diphosphokinase activity"/>
    <property type="evidence" value="ECO:0007669"/>
    <property type="project" value="UniProtKB-EC"/>
</dbReference>
<evidence type="ECO:0000256" key="7">
    <source>
        <dbReference type="ARBA" id="ARBA00049535"/>
    </source>
</evidence>
<dbReference type="GO" id="GO:0006015">
    <property type="term" value="P:5-phosphoribose 1-diphosphate biosynthetic process"/>
    <property type="evidence" value="ECO:0007669"/>
    <property type="project" value="TreeGrafter"/>
</dbReference>
<dbReference type="RefSeq" id="WP_091514207.1">
    <property type="nucleotide sequence ID" value="NZ_FNFH01000004.1"/>
</dbReference>
<organism evidence="9 10">
    <name type="scientific">Microbulbifer yueqingensis</name>
    <dbReference type="NCBI Taxonomy" id="658219"/>
    <lineage>
        <taxon>Bacteria</taxon>
        <taxon>Pseudomonadati</taxon>
        <taxon>Pseudomonadota</taxon>
        <taxon>Gammaproteobacteria</taxon>
        <taxon>Cellvibrionales</taxon>
        <taxon>Microbulbiferaceae</taxon>
        <taxon>Microbulbifer</taxon>
    </lineage>
</organism>
<dbReference type="Gene3D" id="3.40.50.2020">
    <property type="match status" value="2"/>
</dbReference>
<dbReference type="GO" id="GO:0005524">
    <property type="term" value="F:ATP binding"/>
    <property type="evidence" value="ECO:0007669"/>
    <property type="project" value="UniProtKB-KW"/>
</dbReference>
<dbReference type="GO" id="GO:0002189">
    <property type="term" value="C:ribose phosphate diphosphokinase complex"/>
    <property type="evidence" value="ECO:0007669"/>
    <property type="project" value="TreeGrafter"/>
</dbReference>
<keyword evidence="4" id="KW-0547">Nucleotide-binding</keyword>
<dbReference type="GO" id="GO:0006164">
    <property type="term" value="P:purine nucleotide biosynthetic process"/>
    <property type="evidence" value="ECO:0007669"/>
    <property type="project" value="TreeGrafter"/>
</dbReference>
<accession>A0A1G9BZJ2</accession>
<dbReference type="GO" id="GO:0016301">
    <property type="term" value="F:kinase activity"/>
    <property type="evidence" value="ECO:0007669"/>
    <property type="project" value="UniProtKB-KW"/>
</dbReference>
<keyword evidence="6" id="KW-0067">ATP-binding</keyword>
<proteinExistence type="predicted"/>
<protein>
    <recommendedName>
        <fullName evidence="1">ribose-phosphate diphosphokinase</fullName>
        <ecNumber evidence="1">2.7.6.1</ecNumber>
    </recommendedName>
</protein>
<keyword evidence="3" id="KW-0545">Nucleotide biosynthesis</keyword>
<dbReference type="SUPFAM" id="SSF53271">
    <property type="entry name" value="PRTase-like"/>
    <property type="match status" value="2"/>
</dbReference>
<dbReference type="EC" id="2.7.6.1" evidence="1"/>
<dbReference type="AlphaFoldDB" id="A0A1G9BZJ2"/>
<reference evidence="10" key="1">
    <citation type="submission" date="2016-10" db="EMBL/GenBank/DDBJ databases">
        <authorList>
            <person name="Varghese N."/>
            <person name="Submissions S."/>
        </authorList>
    </citation>
    <scope>NUCLEOTIDE SEQUENCE [LARGE SCALE GENOMIC DNA]</scope>
    <source>
        <strain evidence="10">CGMCC 1.10658</strain>
    </source>
</reference>
<dbReference type="Pfam" id="PF14572">
    <property type="entry name" value="Pribosyl_synth"/>
    <property type="match status" value="1"/>
</dbReference>
<dbReference type="InterPro" id="IPR005946">
    <property type="entry name" value="Rib-P_diPkinase"/>
</dbReference>
<keyword evidence="2" id="KW-0808">Transferase</keyword>
<evidence type="ECO:0000259" key="8">
    <source>
        <dbReference type="Pfam" id="PF13793"/>
    </source>
</evidence>
<evidence type="ECO:0000256" key="4">
    <source>
        <dbReference type="ARBA" id="ARBA00022741"/>
    </source>
</evidence>
<dbReference type="Pfam" id="PF13793">
    <property type="entry name" value="Pribosyltran_N"/>
    <property type="match status" value="1"/>
</dbReference>
<dbReference type="InterPro" id="IPR000836">
    <property type="entry name" value="PRTase_dom"/>
</dbReference>
<evidence type="ECO:0000313" key="9">
    <source>
        <dbReference type="EMBL" id="SDK44773.1"/>
    </source>
</evidence>
<dbReference type="OrthoDB" id="324294at2"/>
<sequence length="325" mass="34589">MGPIKVFSLDAGAEFAGEVAAELGVSVAAHEQRDFTDGEHKLRPLDDVEGADVYLVQSLYSDPPGAAGGSVDDKLVRVLFFLAALRDAGAARLTAVIPYLCYARKDRRTKLRDPLSSRYLASLLEAMGSDCVVTIDVHNLAAFENAFRCRTLNLPARPLFLDYAVELLRDESRGLVVVSPDVGGVKRAEAFRADLAERLGRDVGQAFVEKYRSADQLSGGTLVGEVRDRCALVIDDLIAGGGTIERATGALHRAGAARILALASHGQFAGDALQKLAALPLEAVAVTDSLPQAGVPRLNILRCAPLLAEAIRRLHDGGPAIELSL</sequence>
<evidence type="ECO:0000256" key="5">
    <source>
        <dbReference type="ARBA" id="ARBA00022777"/>
    </source>
</evidence>
<feature type="domain" description="Ribose-phosphate pyrophosphokinase N-terminal" evidence="8">
    <location>
        <begin position="4"/>
        <end position="128"/>
    </location>
</feature>
<dbReference type="STRING" id="658219.SAMN05216212_2419"/>